<evidence type="ECO:0000313" key="1">
    <source>
        <dbReference type="EMBL" id="MDA3968602.1"/>
    </source>
</evidence>
<dbReference type="Pfam" id="PF02597">
    <property type="entry name" value="ThiS"/>
    <property type="match status" value="1"/>
</dbReference>
<sequence length="76" mass="8346">MIQVEFLGPIGNETISLNIKNLTELKDILNNDSRFENIKQWLDDCAVAVNNKMVDSLDISLSNGDKVTLLPPVCGG</sequence>
<dbReference type="InterPro" id="IPR016155">
    <property type="entry name" value="Mopterin_synth/thiamin_S_b"/>
</dbReference>
<proteinExistence type="predicted"/>
<dbReference type="RefSeq" id="WP_271020885.1">
    <property type="nucleotide sequence ID" value="NZ_JAQHXR010000001.1"/>
</dbReference>
<accession>A0ABT4VD22</accession>
<reference evidence="1 2" key="1">
    <citation type="submission" date="2023-01" db="EMBL/GenBank/DDBJ databases">
        <title>Description of Helicobacter ibis sp. nov. isolated from faecal droppings of black-faced ibis (Theristicus melanopis).</title>
        <authorList>
            <person name="Lopez-Cantillo M."/>
            <person name="Vidal-Veuthey B."/>
            <person name="Mella A."/>
            <person name="De La Haba R."/>
            <person name="Collado L."/>
        </authorList>
    </citation>
    <scope>NUCLEOTIDE SEQUENCE [LARGE SCALE GENOMIC DNA]</scope>
    <source>
        <strain evidence="1 2">A82</strain>
    </source>
</reference>
<organism evidence="1 2">
    <name type="scientific">Helicobacter ibis</name>
    <dbReference type="NCBI Taxonomy" id="2962633"/>
    <lineage>
        <taxon>Bacteria</taxon>
        <taxon>Pseudomonadati</taxon>
        <taxon>Campylobacterota</taxon>
        <taxon>Epsilonproteobacteria</taxon>
        <taxon>Campylobacterales</taxon>
        <taxon>Helicobacteraceae</taxon>
        <taxon>Helicobacter</taxon>
    </lineage>
</organism>
<protein>
    <submittedName>
        <fullName evidence="1">MoaD/ThiS family protein</fullName>
    </submittedName>
</protein>
<dbReference type="InterPro" id="IPR003749">
    <property type="entry name" value="ThiS/MoaD-like"/>
</dbReference>
<dbReference type="Proteomes" id="UP001210261">
    <property type="component" value="Unassembled WGS sequence"/>
</dbReference>
<name>A0ABT4VD22_9HELI</name>
<comment type="caution">
    <text evidence="1">The sequence shown here is derived from an EMBL/GenBank/DDBJ whole genome shotgun (WGS) entry which is preliminary data.</text>
</comment>
<dbReference type="EMBL" id="JAQHXR010000001">
    <property type="protein sequence ID" value="MDA3968602.1"/>
    <property type="molecule type" value="Genomic_DNA"/>
</dbReference>
<evidence type="ECO:0000313" key="2">
    <source>
        <dbReference type="Proteomes" id="UP001210261"/>
    </source>
</evidence>
<gene>
    <name evidence="1" type="ORF">PF021_02810</name>
</gene>
<dbReference type="InterPro" id="IPR012675">
    <property type="entry name" value="Beta-grasp_dom_sf"/>
</dbReference>
<dbReference type="SUPFAM" id="SSF54285">
    <property type="entry name" value="MoaD/ThiS"/>
    <property type="match status" value="1"/>
</dbReference>
<keyword evidence="2" id="KW-1185">Reference proteome</keyword>
<dbReference type="Gene3D" id="3.10.20.30">
    <property type="match status" value="1"/>
</dbReference>